<dbReference type="Gene3D" id="1.10.357.10">
    <property type="entry name" value="Tetracycline Repressor, domain 2"/>
    <property type="match status" value="1"/>
</dbReference>
<keyword evidence="1" id="KW-0805">Transcription regulation</keyword>
<evidence type="ECO:0000256" key="3">
    <source>
        <dbReference type="ARBA" id="ARBA00023163"/>
    </source>
</evidence>
<gene>
    <name evidence="6" type="ORF">ACFYXQ_22395</name>
</gene>
<keyword evidence="7" id="KW-1185">Reference proteome</keyword>
<evidence type="ECO:0000313" key="7">
    <source>
        <dbReference type="Proteomes" id="UP001601992"/>
    </source>
</evidence>
<feature type="domain" description="HTH tetR-type" evidence="5">
    <location>
        <begin position="15"/>
        <end position="75"/>
    </location>
</feature>
<dbReference type="RefSeq" id="WP_063712979.1">
    <property type="nucleotide sequence ID" value="NZ_JBIAQY010000007.1"/>
</dbReference>
<dbReference type="EMBL" id="JBIAQY010000007">
    <property type="protein sequence ID" value="MFF3570535.1"/>
    <property type="molecule type" value="Genomic_DNA"/>
</dbReference>
<dbReference type="Pfam" id="PF00440">
    <property type="entry name" value="TetR_N"/>
    <property type="match status" value="1"/>
</dbReference>
<organism evidence="6 7">
    <name type="scientific">Nocardia jiangxiensis</name>
    <dbReference type="NCBI Taxonomy" id="282685"/>
    <lineage>
        <taxon>Bacteria</taxon>
        <taxon>Bacillati</taxon>
        <taxon>Actinomycetota</taxon>
        <taxon>Actinomycetes</taxon>
        <taxon>Mycobacteriales</taxon>
        <taxon>Nocardiaceae</taxon>
        <taxon>Nocardia</taxon>
    </lineage>
</organism>
<dbReference type="InterPro" id="IPR009057">
    <property type="entry name" value="Homeodomain-like_sf"/>
</dbReference>
<dbReference type="Proteomes" id="UP001601992">
    <property type="component" value="Unassembled WGS sequence"/>
</dbReference>
<proteinExistence type="predicted"/>
<evidence type="ECO:0000256" key="2">
    <source>
        <dbReference type="ARBA" id="ARBA00023125"/>
    </source>
</evidence>
<dbReference type="PANTHER" id="PTHR47506">
    <property type="entry name" value="TRANSCRIPTIONAL REGULATORY PROTEIN"/>
    <property type="match status" value="1"/>
</dbReference>
<protein>
    <submittedName>
        <fullName evidence="6">TetR/AcrR family transcriptional regulator</fullName>
    </submittedName>
</protein>
<dbReference type="SUPFAM" id="SSF46689">
    <property type="entry name" value="Homeodomain-like"/>
    <property type="match status" value="1"/>
</dbReference>
<dbReference type="PANTHER" id="PTHR47506:SF6">
    <property type="entry name" value="HTH-TYPE TRANSCRIPTIONAL REPRESSOR NEMR"/>
    <property type="match status" value="1"/>
</dbReference>
<feature type="DNA-binding region" description="H-T-H motif" evidence="4">
    <location>
        <begin position="38"/>
        <end position="57"/>
    </location>
</feature>
<reference evidence="6 7" key="1">
    <citation type="submission" date="2024-10" db="EMBL/GenBank/DDBJ databases">
        <title>The Natural Products Discovery Center: Release of the First 8490 Sequenced Strains for Exploring Actinobacteria Biosynthetic Diversity.</title>
        <authorList>
            <person name="Kalkreuter E."/>
            <person name="Kautsar S.A."/>
            <person name="Yang D."/>
            <person name="Bader C.D."/>
            <person name="Teijaro C.N."/>
            <person name="Fluegel L."/>
            <person name="Davis C.M."/>
            <person name="Simpson J.R."/>
            <person name="Lauterbach L."/>
            <person name="Steele A.D."/>
            <person name="Gui C."/>
            <person name="Meng S."/>
            <person name="Li G."/>
            <person name="Viehrig K."/>
            <person name="Ye F."/>
            <person name="Su P."/>
            <person name="Kiefer A.F."/>
            <person name="Nichols A."/>
            <person name="Cepeda A.J."/>
            <person name="Yan W."/>
            <person name="Fan B."/>
            <person name="Jiang Y."/>
            <person name="Adhikari A."/>
            <person name="Zheng C.-J."/>
            <person name="Schuster L."/>
            <person name="Cowan T.M."/>
            <person name="Smanski M.J."/>
            <person name="Chevrette M.G."/>
            <person name="De Carvalho L.P.S."/>
            <person name="Shen B."/>
        </authorList>
    </citation>
    <scope>NUCLEOTIDE SEQUENCE [LARGE SCALE GENOMIC DNA]</scope>
    <source>
        <strain evidence="6 7">NPDC002593</strain>
    </source>
</reference>
<evidence type="ECO:0000256" key="1">
    <source>
        <dbReference type="ARBA" id="ARBA00023015"/>
    </source>
</evidence>
<accession>A0ABW6S2K9</accession>
<dbReference type="PROSITE" id="PS50977">
    <property type="entry name" value="HTH_TETR_2"/>
    <property type="match status" value="1"/>
</dbReference>
<comment type="caution">
    <text evidence="6">The sequence shown here is derived from an EMBL/GenBank/DDBJ whole genome shotgun (WGS) entry which is preliminary data.</text>
</comment>
<keyword evidence="3" id="KW-0804">Transcription</keyword>
<name>A0ABW6S2K9_9NOCA</name>
<dbReference type="InterPro" id="IPR001647">
    <property type="entry name" value="HTH_TetR"/>
</dbReference>
<evidence type="ECO:0000256" key="4">
    <source>
        <dbReference type="PROSITE-ProRule" id="PRU00335"/>
    </source>
</evidence>
<evidence type="ECO:0000313" key="6">
    <source>
        <dbReference type="EMBL" id="MFF3570535.1"/>
    </source>
</evidence>
<keyword evidence="2 4" id="KW-0238">DNA-binding</keyword>
<sequence>MDATNEGTPDPHTDGGRREQVLAAALGTFVRYGYRKTSMEDVARAADISRPGLYLMFGAKQELFTAAVTHALDRSIAAVIEVLTDQTRPIRDRLLDAFDQWTGRYIGAMSREVNTMAEEYSDLLGPAVTEYPSRFAALLDTALAESTDPALAPRSAAVAQTLISTSIGIKQQVTTRAAFLERLAIAIELIVR</sequence>
<evidence type="ECO:0000259" key="5">
    <source>
        <dbReference type="PROSITE" id="PS50977"/>
    </source>
</evidence>
<dbReference type="PRINTS" id="PR00455">
    <property type="entry name" value="HTHTETR"/>
</dbReference>